<dbReference type="SUPFAM" id="SSF160964">
    <property type="entry name" value="MalF N-terminal region-like"/>
    <property type="match status" value="1"/>
</dbReference>
<feature type="transmembrane region" description="Helical" evidence="7">
    <location>
        <begin position="41"/>
        <end position="67"/>
    </location>
</feature>
<dbReference type="PANTHER" id="PTHR30193">
    <property type="entry name" value="ABC TRANSPORTER PERMEASE PROTEIN"/>
    <property type="match status" value="1"/>
</dbReference>
<keyword evidence="2 7" id="KW-0813">Transport</keyword>
<evidence type="ECO:0000256" key="8">
    <source>
        <dbReference type="SAM" id="MobiDB-lite"/>
    </source>
</evidence>
<evidence type="ECO:0000256" key="6">
    <source>
        <dbReference type="ARBA" id="ARBA00023136"/>
    </source>
</evidence>
<reference evidence="11" key="1">
    <citation type="journal article" date="2019" name="Int. J. Syst. Evol. Microbiol.">
        <title>The Global Catalogue of Microorganisms (GCM) 10K type strain sequencing project: providing services to taxonomists for standard genome sequencing and annotation.</title>
        <authorList>
            <consortium name="The Broad Institute Genomics Platform"/>
            <consortium name="The Broad Institute Genome Sequencing Center for Infectious Disease"/>
            <person name="Wu L."/>
            <person name="Ma J."/>
        </authorList>
    </citation>
    <scope>NUCLEOTIDE SEQUENCE [LARGE SCALE GENOMIC DNA]</scope>
    <source>
        <strain evidence="11">JCM 14969</strain>
    </source>
</reference>
<dbReference type="SUPFAM" id="SSF161098">
    <property type="entry name" value="MetI-like"/>
    <property type="match status" value="1"/>
</dbReference>
<comment type="subcellular location">
    <subcellularLocation>
        <location evidence="1 7">Cell membrane</location>
        <topology evidence="1 7">Multi-pass membrane protein</topology>
    </subcellularLocation>
</comment>
<evidence type="ECO:0000256" key="4">
    <source>
        <dbReference type="ARBA" id="ARBA00022692"/>
    </source>
</evidence>
<dbReference type="RefSeq" id="WP_344220373.1">
    <property type="nucleotide sequence ID" value="NZ_BAAAOS010000048.1"/>
</dbReference>
<dbReference type="EMBL" id="BAAAOS010000048">
    <property type="protein sequence ID" value="GAA1600350.1"/>
    <property type="molecule type" value="Genomic_DNA"/>
</dbReference>
<dbReference type="InterPro" id="IPR051393">
    <property type="entry name" value="ABC_transporter_permease"/>
</dbReference>
<feature type="domain" description="ABC transmembrane type-1" evidence="9">
    <location>
        <begin position="97"/>
        <end position="310"/>
    </location>
</feature>
<dbReference type="Pfam" id="PF00528">
    <property type="entry name" value="BPD_transp_1"/>
    <property type="match status" value="1"/>
</dbReference>
<evidence type="ECO:0000259" key="9">
    <source>
        <dbReference type="PROSITE" id="PS50928"/>
    </source>
</evidence>
<sequence length="323" mass="35651">MSPTSSTLSPERQDVADEPPQDRKAGYTKYSRRRRDAITGYLFLTPWLIGLLAVTLGPILASLYLSFTDYSLLKPPKWIGLANFEEMLTDTRLHKSLLVTFQYVFISVPLQLLMALGLAMLLNQGIRGLSFYRSVFYLPSLLAGSVSIAILWRQIFGQEGLVNDALALIGIQGQSWVAHPDFALGTLVLLNGWTFGAPMVIFLAGLRQIPTSYYEAAAVDGAGRWTSFIHITLPLLTPIIFFNLVLQVIGAFQSFTQAFVVSGGTGGPADSTLLYTLYLYDEGFGSFHMGYASAMAWLLLLIIGALTAINFLFAKKWVFYGDE</sequence>
<comment type="caution">
    <text evidence="10">The sequence shown here is derived from an EMBL/GenBank/DDBJ whole genome shotgun (WGS) entry which is preliminary data.</text>
</comment>
<keyword evidence="5 7" id="KW-1133">Transmembrane helix</keyword>
<protein>
    <submittedName>
        <fullName evidence="10">Sugar ABC transporter permease</fullName>
    </submittedName>
</protein>
<proteinExistence type="inferred from homology"/>
<evidence type="ECO:0000313" key="11">
    <source>
        <dbReference type="Proteomes" id="UP001500393"/>
    </source>
</evidence>
<evidence type="ECO:0000256" key="1">
    <source>
        <dbReference type="ARBA" id="ARBA00004651"/>
    </source>
</evidence>
<keyword evidence="6 7" id="KW-0472">Membrane</keyword>
<organism evidence="10 11">
    <name type="scientific">Kribbella sancticallisti</name>
    <dbReference type="NCBI Taxonomy" id="460087"/>
    <lineage>
        <taxon>Bacteria</taxon>
        <taxon>Bacillati</taxon>
        <taxon>Actinomycetota</taxon>
        <taxon>Actinomycetes</taxon>
        <taxon>Propionibacteriales</taxon>
        <taxon>Kribbellaceae</taxon>
        <taxon>Kribbella</taxon>
    </lineage>
</organism>
<dbReference type="Proteomes" id="UP001500393">
    <property type="component" value="Unassembled WGS sequence"/>
</dbReference>
<feature type="compositionally biased region" description="Basic and acidic residues" evidence="8">
    <location>
        <begin position="11"/>
        <end position="25"/>
    </location>
</feature>
<feature type="transmembrane region" description="Helical" evidence="7">
    <location>
        <begin position="294"/>
        <end position="313"/>
    </location>
</feature>
<feature type="transmembrane region" description="Helical" evidence="7">
    <location>
        <begin position="101"/>
        <end position="122"/>
    </location>
</feature>
<feature type="region of interest" description="Disordered" evidence="8">
    <location>
        <begin position="1"/>
        <end position="28"/>
    </location>
</feature>
<evidence type="ECO:0000256" key="3">
    <source>
        <dbReference type="ARBA" id="ARBA00022475"/>
    </source>
</evidence>
<feature type="compositionally biased region" description="Polar residues" evidence="8">
    <location>
        <begin position="1"/>
        <end position="10"/>
    </location>
</feature>
<keyword evidence="4 7" id="KW-0812">Transmembrane</keyword>
<dbReference type="PROSITE" id="PS50928">
    <property type="entry name" value="ABC_TM1"/>
    <property type="match status" value="1"/>
</dbReference>
<evidence type="ECO:0000256" key="5">
    <source>
        <dbReference type="ARBA" id="ARBA00022989"/>
    </source>
</evidence>
<evidence type="ECO:0000256" key="7">
    <source>
        <dbReference type="RuleBase" id="RU363032"/>
    </source>
</evidence>
<accession>A0ABP4Q4M8</accession>
<evidence type="ECO:0000313" key="10">
    <source>
        <dbReference type="EMBL" id="GAA1600350.1"/>
    </source>
</evidence>
<feature type="transmembrane region" description="Helical" evidence="7">
    <location>
        <begin position="182"/>
        <end position="206"/>
    </location>
</feature>
<dbReference type="InterPro" id="IPR000515">
    <property type="entry name" value="MetI-like"/>
</dbReference>
<dbReference type="Gene3D" id="1.10.3720.10">
    <property type="entry name" value="MetI-like"/>
    <property type="match status" value="1"/>
</dbReference>
<dbReference type="PANTHER" id="PTHR30193:SF1">
    <property type="entry name" value="ABC TRANSPORTER PERMEASE PROTEIN YESP-RELATED"/>
    <property type="match status" value="1"/>
</dbReference>
<comment type="similarity">
    <text evidence="7">Belongs to the binding-protein-dependent transport system permease family.</text>
</comment>
<name>A0ABP4Q4M8_9ACTN</name>
<keyword evidence="3" id="KW-1003">Cell membrane</keyword>
<feature type="transmembrane region" description="Helical" evidence="7">
    <location>
        <begin position="227"/>
        <end position="249"/>
    </location>
</feature>
<keyword evidence="11" id="KW-1185">Reference proteome</keyword>
<dbReference type="CDD" id="cd06261">
    <property type="entry name" value="TM_PBP2"/>
    <property type="match status" value="1"/>
</dbReference>
<evidence type="ECO:0000256" key="2">
    <source>
        <dbReference type="ARBA" id="ARBA00022448"/>
    </source>
</evidence>
<gene>
    <name evidence="10" type="ORF">GCM10009789_63190</name>
</gene>
<feature type="transmembrane region" description="Helical" evidence="7">
    <location>
        <begin position="134"/>
        <end position="152"/>
    </location>
</feature>
<dbReference type="InterPro" id="IPR035906">
    <property type="entry name" value="MetI-like_sf"/>
</dbReference>